<dbReference type="InterPro" id="IPR018717">
    <property type="entry name" value="DUF2241"/>
</dbReference>
<evidence type="ECO:0000259" key="1">
    <source>
        <dbReference type="Pfam" id="PF10000"/>
    </source>
</evidence>
<feature type="domain" description="CASTOR ACT" evidence="2">
    <location>
        <begin position="75"/>
        <end position="123"/>
    </location>
</feature>
<reference evidence="3 4" key="1">
    <citation type="journal article" date="2017" name="Int. J. Syst. Evol. Microbiol.">
        <title>Marinicauda algicola sp. nov., isolated from a marine red alga Rhodosorus marinus.</title>
        <authorList>
            <person name="Jeong S.E."/>
            <person name="Jeon S.H."/>
            <person name="Chun B.H."/>
            <person name="Kim D.W."/>
            <person name="Jeon C.O."/>
        </authorList>
    </citation>
    <scope>NUCLEOTIDE SEQUENCE [LARGE SCALE GENOMIC DNA]</scope>
    <source>
        <strain evidence="3 4">JCM 31718</strain>
    </source>
</reference>
<comment type="caution">
    <text evidence="3">The sequence shown here is derived from an EMBL/GenBank/DDBJ whole genome shotgun (WGS) entry which is preliminary data.</text>
</comment>
<feature type="domain" description="DUF2241" evidence="1">
    <location>
        <begin position="4"/>
        <end position="68"/>
    </location>
</feature>
<keyword evidence="4" id="KW-1185">Reference proteome</keyword>
<name>A0A4S2H271_9PROT</name>
<organism evidence="3 4">
    <name type="scientific">Marinicauda algicola</name>
    <dbReference type="NCBI Taxonomy" id="2029849"/>
    <lineage>
        <taxon>Bacteria</taxon>
        <taxon>Pseudomonadati</taxon>
        <taxon>Pseudomonadota</taxon>
        <taxon>Alphaproteobacteria</taxon>
        <taxon>Maricaulales</taxon>
        <taxon>Maricaulaceae</taxon>
        <taxon>Marinicauda</taxon>
    </lineage>
</organism>
<evidence type="ECO:0000313" key="3">
    <source>
        <dbReference type="EMBL" id="TGY89573.1"/>
    </source>
</evidence>
<proteinExistence type="predicted"/>
<gene>
    <name evidence="3" type="ORF">E5163_00035</name>
</gene>
<dbReference type="InterPro" id="IPR045865">
    <property type="entry name" value="ACT-like_dom_sf"/>
</dbReference>
<dbReference type="Pfam" id="PF10000">
    <property type="entry name" value="ACT_3"/>
    <property type="match status" value="1"/>
</dbReference>
<dbReference type="Gene3D" id="3.30.2130.10">
    <property type="entry name" value="VC0802-like"/>
    <property type="match status" value="1"/>
</dbReference>
<dbReference type="Pfam" id="PF13840">
    <property type="entry name" value="ACT_7"/>
    <property type="match status" value="1"/>
</dbReference>
<evidence type="ECO:0000259" key="2">
    <source>
        <dbReference type="Pfam" id="PF13840"/>
    </source>
</evidence>
<protein>
    <submittedName>
        <fullName evidence="3">ACT domain-containing protein</fullName>
    </submittedName>
</protein>
<sequence length="131" mass="14004">MADTDLDTLLARMEPWLDPDRYLFVRAAPGTATGLPALMRFREDEADTLIVTERVAAREGLAGDFLCRRIVAKAGSPPDSVGFIARLSGALADNGIAVNPVSGFSCDHLFVLEEKAQAAMDVLGELSRSPA</sequence>
<dbReference type="AlphaFoldDB" id="A0A4S2H271"/>
<dbReference type="RefSeq" id="WP_135994072.1">
    <property type="nucleotide sequence ID" value="NZ_CP071057.1"/>
</dbReference>
<dbReference type="SUPFAM" id="SSF55021">
    <property type="entry name" value="ACT-like"/>
    <property type="match status" value="2"/>
</dbReference>
<dbReference type="PANTHER" id="PTHR39199:SF1">
    <property type="entry name" value="BLR5128 PROTEIN"/>
    <property type="match status" value="1"/>
</dbReference>
<dbReference type="Proteomes" id="UP000308054">
    <property type="component" value="Unassembled WGS sequence"/>
</dbReference>
<dbReference type="PANTHER" id="PTHR39199">
    <property type="entry name" value="BLR5128 PROTEIN"/>
    <property type="match status" value="1"/>
</dbReference>
<dbReference type="OrthoDB" id="517867at2"/>
<accession>A0A4S2H271</accession>
<dbReference type="InterPro" id="IPR027795">
    <property type="entry name" value="CASTOR_ACT_dom"/>
</dbReference>
<evidence type="ECO:0000313" key="4">
    <source>
        <dbReference type="Proteomes" id="UP000308054"/>
    </source>
</evidence>
<dbReference type="EMBL" id="SRXW01000001">
    <property type="protein sequence ID" value="TGY89573.1"/>
    <property type="molecule type" value="Genomic_DNA"/>
</dbReference>